<dbReference type="PROSITE" id="PS50042">
    <property type="entry name" value="CNMP_BINDING_3"/>
    <property type="match status" value="1"/>
</dbReference>
<dbReference type="SMART" id="SM00419">
    <property type="entry name" value="HTH_CRP"/>
    <property type="match status" value="1"/>
</dbReference>
<dbReference type="InterPro" id="IPR000595">
    <property type="entry name" value="cNMP-bd_dom"/>
</dbReference>
<dbReference type="Pfam" id="PF13545">
    <property type="entry name" value="HTH_Crp_2"/>
    <property type="match status" value="1"/>
</dbReference>
<evidence type="ECO:0000313" key="7">
    <source>
        <dbReference type="Proteomes" id="UP001597373"/>
    </source>
</evidence>
<dbReference type="PROSITE" id="PS51063">
    <property type="entry name" value="HTH_CRP_2"/>
    <property type="match status" value="1"/>
</dbReference>
<evidence type="ECO:0000256" key="1">
    <source>
        <dbReference type="ARBA" id="ARBA00023015"/>
    </source>
</evidence>
<name>A0ABW5DCR3_9HYPH</name>
<dbReference type="SMART" id="SM00100">
    <property type="entry name" value="cNMP"/>
    <property type="match status" value="1"/>
</dbReference>
<dbReference type="InterPro" id="IPR012318">
    <property type="entry name" value="HTH_CRP"/>
</dbReference>
<dbReference type="Gene3D" id="2.60.120.10">
    <property type="entry name" value="Jelly Rolls"/>
    <property type="match status" value="1"/>
</dbReference>
<keyword evidence="2" id="KW-0238">DNA-binding</keyword>
<evidence type="ECO:0000313" key="6">
    <source>
        <dbReference type="EMBL" id="MFD2258702.1"/>
    </source>
</evidence>
<reference evidence="7" key="1">
    <citation type="journal article" date="2019" name="Int. J. Syst. Evol. Microbiol.">
        <title>The Global Catalogue of Microorganisms (GCM) 10K type strain sequencing project: providing services to taxonomists for standard genome sequencing and annotation.</title>
        <authorList>
            <consortium name="The Broad Institute Genomics Platform"/>
            <consortium name="The Broad Institute Genome Sequencing Center for Infectious Disease"/>
            <person name="Wu L."/>
            <person name="Ma J."/>
        </authorList>
    </citation>
    <scope>NUCLEOTIDE SEQUENCE [LARGE SCALE GENOMIC DNA]</scope>
    <source>
        <strain evidence="7">KCTC 23707</strain>
    </source>
</reference>
<keyword evidence="7" id="KW-1185">Reference proteome</keyword>
<organism evidence="6 7">
    <name type="scientific">Chelativorans composti</name>
    <dbReference type="NCBI Taxonomy" id="768533"/>
    <lineage>
        <taxon>Bacteria</taxon>
        <taxon>Pseudomonadati</taxon>
        <taxon>Pseudomonadota</taxon>
        <taxon>Alphaproteobacteria</taxon>
        <taxon>Hyphomicrobiales</taxon>
        <taxon>Phyllobacteriaceae</taxon>
        <taxon>Chelativorans</taxon>
    </lineage>
</organism>
<sequence length="219" mass="24187">MLASEIPGVSTAHGHKFRNPNVAAVRPERDLPAPVFFRAGSEIYAEGDACGKLYRVAFGCVRVYRLLSDGRRQISAFHLPGEVFGFEAGKERRFFAEAVCDSGIQILSTGSGSEEMANELLPMALQCLLRAEDHLMMLGRQNAMERIASFLLEMAEQQGEQSHIELPMTRSDIADYLGLTIETVSRAFSTLKRRGVIRLTGLRGVDIVQRQALTAMACH</sequence>
<dbReference type="CDD" id="cd00092">
    <property type="entry name" value="HTH_CRP"/>
    <property type="match status" value="1"/>
</dbReference>
<dbReference type="PRINTS" id="PR00034">
    <property type="entry name" value="HTHCRP"/>
</dbReference>
<dbReference type="InterPro" id="IPR050397">
    <property type="entry name" value="Env_Response_Regulators"/>
</dbReference>
<accession>A0ABW5DCR3</accession>
<evidence type="ECO:0000256" key="2">
    <source>
        <dbReference type="ARBA" id="ARBA00023125"/>
    </source>
</evidence>
<dbReference type="SUPFAM" id="SSF46785">
    <property type="entry name" value="Winged helix' DNA-binding domain"/>
    <property type="match status" value="1"/>
</dbReference>
<protein>
    <submittedName>
        <fullName evidence="6">Helix-turn-helix domain-containing protein</fullName>
    </submittedName>
</protein>
<evidence type="ECO:0000256" key="3">
    <source>
        <dbReference type="ARBA" id="ARBA00023163"/>
    </source>
</evidence>
<evidence type="ECO:0000259" key="4">
    <source>
        <dbReference type="PROSITE" id="PS50042"/>
    </source>
</evidence>
<dbReference type="InterPro" id="IPR036390">
    <property type="entry name" value="WH_DNA-bd_sf"/>
</dbReference>
<dbReference type="InterPro" id="IPR018335">
    <property type="entry name" value="Tscrpt_reg_HTH_Crp-type_CS"/>
</dbReference>
<evidence type="ECO:0000259" key="5">
    <source>
        <dbReference type="PROSITE" id="PS51063"/>
    </source>
</evidence>
<proteinExistence type="predicted"/>
<dbReference type="PANTHER" id="PTHR24567">
    <property type="entry name" value="CRP FAMILY TRANSCRIPTIONAL REGULATORY PROTEIN"/>
    <property type="match status" value="1"/>
</dbReference>
<dbReference type="Proteomes" id="UP001597373">
    <property type="component" value="Unassembled WGS sequence"/>
</dbReference>
<dbReference type="InterPro" id="IPR036388">
    <property type="entry name" value="WH-like_DNA-bd_sf"/>
</dbReference>
<keyword evidence="1" id="KW-0805">Transcription regulation</keyword>
<dbReference type="CDD" id="cd00038">
    <property type="entry name" value="CAP_ED"/>
    <property type="match status" value="1"/>
</dbReference>
<dbReference type="PROSITE" id="PS00042">
    <property type="entry name" value="HTH_CRP_1"/>
    <property type="match status" value="1"/>
</dbReference>
<dbReference type="Pfam" id="PF00027">
    <property type="entry name" value="cNMP_binding"/>
    <property type="match status" value="1"/>
</dbReference>
<dbReference type="RefSeq" id="WP_345097860.1">
    <property type="nucleotide sequence ID" value="NZ_BAABGS010000009.1"/>
</dbReference>
<dbReference type="EMBL" id="JBHUIR010000010">
    <property type="protein sequence ID" value="MFD2258702.1"/>
    <property type="molecule type" value="Genomic_DNA"/>
</dbReference>
<dbReference type="SUPFAM" id="SSF51206">
    <property type="entry name" value="cAMP-binding domain-like"/>
    <property type="match status" value="1"/>
</dbReference>
<feature type="domain" description="HTH crp-type" evidence="5">
    <location>
        <begin position="141"/>
        <end position="211"/>
    </location>
</feature>
<dbReference type="InterPro" id="IPR018490">
    <property type="entry name" value="cNMP-bd_dom_sf"/>
</dbReference>
<dbReference type="Gene3D" id="1.10.10.10">
    <property type="entry name" value="Winged helix-like DNA-binding domain superfamily/Winged helix DNA-binding domain"/>
    <property type="match status" value="1"/>
</dbReference>
<comment type="caution">
    <text evidence="6">The sequence shown here is derived from an EMBL/GenBank/DDBJ whole genome shotgun (WGS) entry which is preliminary data.</text>
</comment>
<dbReference type="InterPro" id="IPR014710">
    <property type="entry name" value="RmlC-like_jellyroll"/>
</dbReference>
<feature type="domain" description="Cyclic nucleotide-binding" evidence="4">
    <location>
        <begin position="37"/>
        <end position="85"/>
    </location>
</feature>
<dbReference type="PANTHER" id="PTHR24567:SF75">
    <property type="entry name" value="FUMARATE AND NITRATE REDUCTION REGULATORY PROTEIN"/>
    <property type="match status" value="1"/>
</dbReference>
<gene>
    <name evidence="6" type="ORF">ACFSMZ_02820</name>
</gene>
<keyword evidence="3" id="KW-0804">Transcription</keyword>